<reference evidence="5" key="1">
    <citation type="submission" date="2014-09" db="EMBL/GenBank/DDBJ databases">
        <title>Sequence of the Streptomyces nodosus genome.</title>
        <authorList>
            <person name="Sweeney P."/>
            <person name="Stephens N."/>
            <person name="Murphy C."/>
            <person name="Caffrey P."/>
        </authorList>
    </citation>
    <scope>NUCLEOTIDE SEQUENCE [LARGE SCALE GENOMIC DNA]</scope>
    <source>
        <strain evidence="5">ATCC 14899</strain>
    </source>
</reference>
<organism evidence="3 5">
    <name type="scientific">Streptomyces nodosus</name>
    <dbReference type="NCBI Taxonomy" id="40318"/>
    <lineage>
        <taxon>Bacteria</taxon>
        <taxon>Bacillati</taxon>
        <taxon>Actinomycetota</taxon>
        <taxon>Actinomycetes</taxon>
        <taxon>Kitasatosporales</taxon>
        <taxon>Streptomycetaceae</taxon>
        <taxon>Streptomyces</taxon>
    </lineage>
</organism>
<protein>
    <submittedName>
        <fullName evidence="3">Uncharacterized protein</fullName>
    </submittedName>
</protein>
<name>A0A0B5D638_9ACTN</name>
<sequence length="742" mass="78541">MHMVCMTALLAGSIAVPTAFSAPTAQAAEACRSGIPTYVHDVSGESGGVLRKYLDWDPLTGNAAGALLDTGETAPLETYSEFFTGGRGIIYVKTPEGALKTYKDNSATGGSMLTPVRDYGGNWNAYERMWSTGDNRIFALHQDGVLDVYAVANPSSGSGDITKVRTVPRNDPAVVAIAQADDVWSAGQVVYTLRRGVVDRYGEVKAWRYSEIGFGSPFPNGSTTVVTGVDIKTRVGWSPGPGTIYTVGDNPDYTGIATSYTGAAIMSVANPDVGAGIYGDVHADIASCLASPSPEIKPSVRPVPPETETPPKAVTDGSPDPSPQDPTQFSGEFVLGDGSPAAGLPVRVEALDVTSGSSDDEVQLITLGTTVTAPDGTWTVPLPPILPAIVKRAAAGNGGIVNAMASVNGKTSSGHMMRGTHMVTAAPAAAPATARALVAAAAEDGSEPSKMRPVTDDMRKEQAQPTVAQTNLSWASKDEEVSVDLLGDKPLPEYQSDTAQGPQGDPYVIDGVDTKSLAVTPMDGGCDKTSEKIIGNQIKYTTVAEGHAYWDAKATVDYDSKLSSSVEVAVKTGTKWTIEGSVALGSAMSDASGYTNKGPYFAKQWKVPIEYTKIREKWTCNYGRDTFYRYKIMGGKYKVPFGGAVGKSGKDVSNRDGSVNYSNSPKTHRAWVEAGSYFQISKNRSTKWSGSVSAFGVKLGASTQYDRDHKQRITAGNKKNARHDIWGKNDRISGKPGVFYSY</sequence>
<accession>A0A0B5D638</accession>
<dbReference type="HOGENOM" id="CLU_375927_0_0_11"/>
<dbReference type="KEGG" id="snq:CP978_00575"/>
<evidence type="ECO:0000256" key="2">
    <source>
        <dbReference type="SAM" id="SignalP"/>
    </source>
</evidence>
<dbReference type="Gene3D" id="2.115.10.10">
    <property type="entry name" value="Tachylectin 2"/>
    <property type="match status" value="1"/>
</dbReference>
<feature type="chain" id="PRO_5035988131" evidence="2">
    <location>
        <begin position="28"/>
        <end position="742"/>
    </location>
</feature>
<evidence type="ECO:0000313" key="4">
    <source>
        <dbReference type="EMBL" id="QEV37281.1"/>
    </source>
</evidence>
<dbReference type="EMBL" id="CP009313">
    <property type="protein sequence ID" value="AJE38703.1"/>
    <property type="molecule type" value="Genomic_DNA"/>
</dbReference>
<reference evidence="3 5" key="2">
    <citation type="journal article" date="2016" name="Appl. Microbiol. Biotechnol.">
        <title>Exploiting the genome sequence of Streptomyces nodosus for enhanced antibiotic production.</title>
        <authorList>
            <person name="Sweeney P."/>
            <person name="Murphy C.D."/>
            <person name="Caffrey P."/>
        </authorList>
    </citation>
    <scope>NUCLEOTIDE SEQUENCE [LARGE SCALE GENOMIC DNA]</scope>
    <source>
        <strain evidence="3 5">ATCC 14899</strain>
    </source>
</reference>
<dbReference type="Proteomes" id="UP000031526">
    <property type="component" value="Chromosome"/>
</dbReference>
<evidence type="ECO:0000256" key="1">
    <source>
        <dbReference type="SAM" id="MobiDB-lite"/>
    </source>
</evidence>
<feature type="region of interest" description="Disordered" evidence="1">
    <location>
        <begin position="442"/>
        <end position="466"/>
    </location>
</feature>
<dbReference type="Proteomes" id="UP000325763">
    <property type="component" value="Chromosome"/>
</dbReference>
<feature type="region of interest" description="Disordered" evidence="1">
    <location>
        <begin position="295"/>
        <end position="336"/>
    </location>
</feature>
<reference evidence="4 6" key="3">
    <citation type="submission" date="2017-09" db="EMBL/GenBank/DDBJ databases">
        <title>Streptomyces genome completion.</title>
        <authorList>
            <person name="Lee N."/>
            <person name="Cho B.-K."/>
        </authorList>
    </citation>
    <scope>NUCLEOTIDE SEQUENCE [LARGE SCALE GENOMIC DNA]</scope>
    <source>
        <strain evidence="4 6">ATCC 14899</strain>
    </source>
</reference>
<keyword evidence="2" id="KW-0732">Signal</keyword>
<feature type="compositionally biased region" description="Basic and acidic residues" evidence="1">
    <location>
        <begin position="447"/>
        <end position="462"/>
    </location>
</feature>
<keyword evidence="5" id="KW-1185">Reference proteome</keyword>
<evidence type="ECO:0000313" key="3">
    <source>
        <dbReference type="EMBL" id="AJE38703.1"/>
    </source>
</evidence>
<dbReference type="AlphaFoldDB" id="A0A0B5D638"/>
<dbReference type="EMBL" id="CP023747">
    <property type="protein sequence ID" value="QEV37281.1"/>
    <property type="molecule type" value="Genomic_DNA"/>
</dbReference>
<proteinExistence type="predicted"/>
<feature type="signal peptide" evidence="2">
    <location>
        <begin position="1"/>
        <end position="27"/>
    </location>
</feature>
<evidence type="ECO:0000313" key="6">
    <source>
        <dbReference type="Proteomes" id="UP000325763"/>
    </source>
</evidence>
<gene>
    <name evidence="4" type="ORF">CP978_00575</name>
    <name evidence="3" type="ORF">SNOD_00225</name>
</gene>
<evidence type="ECO:0000313" key="5">
    <source>
        <dbReference type="Proteomes" id="UP000031526"/>
    </source>
</evidence>